<sequence>MTLLLTFGAAPTKGVFRAVTVDPRPENRKWGSPFPLLSPPSPPRILTSAAGEKKNTKKLVPAQSLWTQSRQRMTDVMLVGAATRRLAKLGRPKSRDVAMFEPIRNLVL</sequence>
<gene>
    <name evidence="1" type="ORF">R5R35_007529</name>
</gene>
<name>A0AAN9YZN1_9ORTH</name>
<evidence type="ECO:0000313" key="2">
    <source>
        <dbReference type="Proteomes" id="UP001378592"/>
    </source>
</evidence>
<dbReference type="EMBL" id="JAZDUA010000431">
    <property type="protein sequence ID" value="KAK7792715.1"/>
    <property type="molecule type" value="Genomic_DNA"/>
</dbReference>
<proteinExistence type="predicted"/>
<protein>
    <submittedName>
        <fullName evidence="1">Uncharacterized protein</fullName>
    </submittedName>
</protein>
<organism evidence="1 2">
    <name type="scientific">Gryllus longicercus</name>
    <dbReference type="NCBI Taxonomy" id="2509291"/>
    <lineage>
        <taxon>Eukaryota</taxon>
        <taxon>Metazoa</taxon>
        <taxon>Ecdysozoa</taxon>
        <taxon>Arthropoda</taxon>
        <taxon>Hexapoda</taxon>
        <taxon>Insecta</taxon>
        <taxon>Pterygota</taxon>
        <taxon>Neoptera</taxon>
        <taxon>Polyneoptera</taxon>
        <taxon>Orthoptera</taxon>
        <taxon>Ensifera</taxon>
        <taxon>Gryllidea</taxon>
        <taxon>Grylloidea</taxon>
        <taxon>Gryllidae</taxon>
        <taxon>Gryllinae</taxon>
        <taxon>Gryllus</taxon>
    </lineage>
</organism>
<accession>A0AAN9YZN1</accession>
<evidence type="ECO:0000313" key="1">
    <source>
        <dbReference type="EMBL" id="KAK7792715.1"/>
    </source>
</evidence>
<dbReference type="Proteomes" id="UP001378592">
    <property type="component" value="Unassembled WGS sequence"/>
</dbReference>
<dbReference type="AlphaFoldDB" id="A0AAN9YZN1"/>
<comment type="caution">
    <text evidence="1">The sequence shown here is derived from an EMBL/GenBank/DDBJ whole genome shotgun (WGS) entry which is preliminary data.</text>
</comment>
<reference evidence="1 2" key="1">
    <citation type="submission" date="2024-03" db="EMBL/GenBank/DDBJ databases">
        <title>The genome assembly and annotation of the cricket Gryllus longicercus Weissman &amp; Gray.</title>
        <authorList>
            <person name="Szrajer S."/>
            <person name="Gray D."/>
            <person name="Ylla G."/>
        </authorList>
    </citation>
    <scope>NUCLEOTIDE SEQUENCE [LARGE SCALE GENOMIC DNA]</scope>
    <source>
        <strain evidence="1">DAG 2021-001</strain>
        <tissue evidence="1">Whole body minus gut</tissue>
    </source>
</reference>
<keyword evidence="2" id="KW-1185">Reference proteome</keyword>